<dbReference type="EMBL" id="VSBS01000449">
    <property type="protein sequence ID" value="TXT01133.1"/>
    <property type="molecule type" value="Genomic_DNA"/>
</dbReference>
<evidence type="ECO:0000256" key="1">
    <source>
        <dbReference type="PIRSR" id="PIRSR037318-50"/>
    </source>
</evidence>
<name>A0A5C9ALA7_ECOLX</name>
<dbReference type="Proteomes" id="UP000321461">
    <property type="component" value="Unassembled WGS sequence"/>
</dbReference>
<dbReference type="Pfam" id="PF06293">
    <property type="entry name" value="Kdo"/>
    <property type="match status" value="1"/>
</dbReference>
<keyword evidence="2" id="KW-0418">Kinase</keyword>
<feature type="active site" evidence="1">
    <location>
        <position position="135"/>
    </location>
</feature>
<gene>
    <name evidence="2" type="primary">rfaP</name>
    <name evidence="2" type="ORF">FWK02_14020</name>
</gene>
<dbReference type="PIRSF" id="PIRSF037318">
    <property type="entry name" value="RfaP"/>
    <property type="match status" value="1"/>
</dbReference>
<comment type="caution">
    <text evidence="2">The sequence shown here is derived from an EMBL/GenBank/DDBJ whole genome shotgun (WGS) entry which is preliminary data.</text>
</comment>
<proteinExistence type="predicted"/>
<dbReference type="GO" id="GO:0009103">
    <property type="term" value="P:lipopolysaccharide biosynthetic process"/>
    <property type="evidence" value="ECO:0007669"/>
    <property type="project" value="InterPro"/>
</dbReference>
<dbReference type="InterPro" id="IPR017172">
    <property type="entry name" value="Lsacc_core_hep_kinase_RfaP"/>
</dbReference>
<dbReference type="AlphaFoldDB" id="A0A5C9ALA7"/>
<dbReference type="NCBIfam" id="NF011703">
    <property type="entry name" value="PRK15123.1"/>
    <property type="match status" value="1"/>
</dbReference>
<sequence>VFRELETRRTLRFELSGKSYFLKWHKGTTLKEIIKNLLSLRMPVLGADREWHAIHRLSDVGVDTMKGIGFGEKGLNPLTRASFIITEDLTPTISLEDYCADWAVNPPDIRVKRMLIARVATMVRKMHTAGINHRDCYICHFLLHLPFTGREDELKISVIDLHRAQIRAKVPRRWRDKDLIGLYFSSMNIGLTQRDIWRFMKVYFGMPLRKILSLEQNLLNMASVKAERIKERTQRKGL</sequence>
<keyword evidence="2" id="KW-0808">Transferase</keyword>
<organism evidence="2 3">
    <name type="scientific">Escherichia coli</name>
    <dbReference type="NCBI Taxonomy" id="562"/>
    <lineage>
        <taxon>Bacteria</taxon>
        <taxon>Pseudomonadati</taxon>
        <taxon>Pseudomonadota</taxon>
        <taxon>Gammaproteobacteria</taxon>
        <taxon>Enterobacterales</taxon>
        <taxon>Enterobacteriaceae</taxon>
        <taxon>Escherichia</taxon>
    </lineage>
</organism>
<reference evidence="2 3" key="1">
    <citation type="submission" date="2019-08" db="EMBL/GenBank/DDBJ databases">
        <title>Whole genome analysis of cultivated E. coli strains isolated from CD patients and healthy donors.</title>
        <authorList>
            <person name="Siniagina M.N."/>
            <person name="Markelova M.I."/>
            <person name="Laikov A.V."/>
            <person name="Boulygina E.A."/>
            <person name="Khusnutdinova D.R."/>
            <person name="Kharchenko A."/>
            <person name="Grigoryeva T.V."/>
        </authorList>
    </citation>
    <scope>NUCLEOTIDE SEQUENCE [LARGE SCALE GENOMIC DNA]</scope>
    <source>
        <strain evidence="2 3">3_77_5</strain>
    </source>
</reference>
<evidence type="ECO:0000313" key="3">
    <source>
        <dbReference type="Proteomes" id="UP000321461"/>
    </source>
</evidence>
<dbReference type="InterPro" id="IPR011009">
    <property type="entry name" value="Kinase-like_dom_sf"/>
</dbReference>
<dbReference type="SUPFAM" id="SSF56112">
    <property type="entry name" value="Protein kinase-like (PK-like)"/>
    <property type="match status" value="1"/>
</dbReference>
<dbReference type="EC" id="2.7.1.-" evidence="2"/>
<feature type="non-terminal residue" evidence="2">
    <location>
        <position position="1"/>
    </location>
</feature>
<dbReference type="GO" id="GO:0016301">
    <property type="term" value="F:kinase activity"/>
    <property type="evidence" value="ECO:0007669"/>
    <property type="project" value="UniProtKB-KW"/>
</dbReference>
<evidence type="ECO:0000313" key="2">
    <source>
        <dbReference type="EMBL" id="TXT01133.1"/>
    </source>
</evidence>
<accession>A0A5C9ALA7</accession>
<protein>
    <submittedName>
        <fullName evidence="2">Lipopolysaccharide core heptose(I) kinase RfaP</fullName>
        <ecNumber evidence="2">2.7.1.-</ecNumber>
    </submittedName>
</protein>